<dbReference type="InterPro" id="IPR028098">
    <property type="entry name" value="Glyco_trans_4-like_N"/>
</dbReference>
<dbReference type="eggNOG" id="COG0438">
    <property type="taxonomic scope" value="Bacteria"/>
</dbReference>
<dbReference type="PANTHER" id="PTHR12526">
    <property type="entry name" value="GLYCOSYLTRANSFERASE"/>
    <property type="match status" value="1"/>
</dbReference>
<keyword evidence="4" id="KW-1185">Reference proteome</keyword>
<dbReference type="AlphaFoldDB" id="A0A062VDX5"/>
<dbReference type="Gene3D" id="3.40.50.2000">
    <property type="entry name" value="Glycogen Phosphorylase B"/>
    <property type="match status" value="2"/>
</dbReference>
<feature type="domain" description="Glycosyltransferase subfamily 4-like N-terminal" evidence="2">
    <location>
        <begin position="21"/>
        <end position="179"/>
    </location>
</feature>
<dbReference type="InterPro" id="IPR001296">
    <property type="entry name" value="Glyco_trans_1"/>
</dbReference>
<dbReference type="Pfam" id="PF00534">
    <property type="entry name" value="Glycos_transf_1"/>
    <property type="match status" value="1"/>
</dbReference>
<accession>A0A062VDX5</accession>
<evidence type="ECO:0008006" key="5">
    <source>
        <dbReference type="Google" id="ProtNLM"/>
    </source>
</evidence>
<dbReference type="EMBL" id="ARYM01000039">
    <property type="protein sequence ID" value="KCZ96667.1"/>
    <property type="molecule type" value="Genomic_DNA"/>
</dbReference>
<gene>
    <name evidence="3" type="ORF">HPO_18762</name>
</gene>
<organism evidence="3 4">
    <name type="scientific">Hyphomonas polymorpha PS728</name>
    <dbReference type="NCBI Taxonomy" id="1280954"/>
    <lineage>
        <taxon>Bacteria</taxon>
        <taxon>Pseudomonadati</taxon>
        <taxon>Pseudomonadota</taxon>
        <taxon>Alphaproteobacteria</taxon>
        <taxon>Hyphomonadales</taxon>
        <taxon>Hyphomonadaceae</taxon>
        <taxon>Hyphomonas</taxon>
    </lineage>
</organism>
<proteinExistence type="predicted"/>
<dbReference type="Pfam" id="PF13579">
    <property type="entry name" value="Glyco_trans_4_4"/>
    <property type="match status" value="1"/>
</dbReference>
<evidence type="ECO:0000313" key="3">
    <source>
        <dbReference type="EMBL" id="KCZ96667.1"/>
    </source>
</evidence>
<dbReference type="GO" id="GO:0016757">
    <property type="term" value="F:glycosyltransferase activity"/>
    <property type="evidence" value="ECO:0007669"/>
    <property type="project" value="InterPro"/>
</dbReference>
<protein>
    <recommendedName>
        <fullName evidence="5">Glycosyltransferase</fullName>
    </recommendedName>
</protein>
<evidence type="ECO:0000259" key="2">
    <source>
        <dbReference type="Pfam" id="PF13579"/>
    </source>
</evidence>
<feature type="domain" description="Glycosyl transferase family 1" evidence="1">
    <location>
        <begin position="189"/>
        <end position="317"/>
    </location>
</feature>
<evidence type="ECO:0000313" key="4">
    <source>
        <dbReference type="Proteomes" id="UP000027100"/>
    </source>
</evidence>
<dbReference type="PATRIC" id="fig|1280954.3.peg.3771"/>
<comment type="caution">
    <text evidence="3">The sequence shown here is derived from an EMBL/GenBank/DDBJ whole genome shotgun (WGS) entry which is preliminary data.</text>
</comment>
<reference evidence="3 4" key="1">
    <citation type="journal article" date="2014" name="Antonie Van Leeuwenhoek">
        <title>Hyphomonas beringensis sp. nov. and Hyphomonas chukchiensis sp. nov., isolated from surface seawater of the Bering Sea and Chukchi Sea.</title>
        <authorList>
            <person name="Li C."/>
            <person name="Lai Q."/>
            <person name="Li G."/>
            <person name="Dong C."/>
            <person name="Wang J."/>
            <person name="Liao Y."/>
            <person name="Shao Z."/>
        </authorList>
    </citation>
    <scope>NUCLEOTIDE SEQUENCE [LARGE SCALE GENOMIC DNA]</scope>
    <source>
        <strain evidence="3 4">PS728</strain>
    </source>
</reference>
<dbReference type="Proteomes" id="UP000027100">
    <property type="component" value="Unassembled WGS sequence"/>
</dbReference>
<dbReference type="STRING" id="1280954.HPO_18762"/>
<dbReference type="OrthoDB" id="9790710at2"/>
<dbReference type="RefSeq" id="WP_035602514.1">
    <property type="nucleotide sequence ID" value="NZ_ARYM01000039.1"/>
</dbReference>
<dbReference type="SUPFAM" id="SSF53756">
    <property type="entry name" value="UDP-Glycosyltransferase/glycogen phosphorylase"/>
    <property type="match status" value="1"/>
</dbReference>
<sequence length="384" mass="43000">MDTQYRSVRHVVTSITDEANGLAYSVPSMAAATARQGWQVDIVTLGARRMPEEKVICREFRRDYATLPVLKSLGASSPMRTYLLSDPKPVLHGHGLWMMPNVYVGDAARRNRNPLIMAPRGMLGASALNFSQRKKKAFWSLWQRAAADAVTCWHATSVKEAEDIRAFGMKQPIAIIPNGIDMPAMTKRLPAERERTLLFLGRIHPKKGVDTLLKAWAMLEPLYPDWHLRIAGPDDGDYARQCREYITRHGLSRARLSGPVFGDEKQKCYSEADIFVLPTLDENFGMTVAEALAAGTPVVCSKGAPWSGLVDHGCGWWHPIGERPLFDALSAAMSVSDEDRLQLGMRGRAWMENEFAWPKLAEMMIDVYRWVSGDGIRPDHVHLS</sequence>
<evidence type="ECO:0000259" key="1">
    <source>
        <dbReference type="Pfam" id="PF00534"/>
    </source>
</evidence>
<dbReference type="PANTHER" id="PTHR12526:SF637">
    <property type="entry name" value="GLYCOSYLTRANSFERASE EPSF-RELATED"/>
    <property type="match status" value="1"/>
</dbReference>
<name>A0A062VDX5_9PROT</name>